<dbReference type="AlphaFoldDB" id="A0A671SSV3"/>
<dbReference type="GO" id="GO:0036064">
    <property type="term" value="C:ciliary basal body"/>
    <property type="evidence" value="ECO:0007669"/>
    <property type="project" value="TreeGrafter"/>
</dbReference>
<dbReference type="InterPro" id="IPR021897">
    <property type="entry name" value="FAP206"/>
</dbReference>
<dbReference type="Pfam" id="PF12018">
    <property type="entry name" value="FAP206"/>
    <property type="match status" value="1"/>
</dbReference>
<proteinExistence type="inferred from homology"/>
<name>A0A671SSV3_9TELE</name>
<dbReference type="Proteomes" id="UP000472260">
    <property type="component" value="Unassembled WGS sequence"/>
</dbReference>
<dbReference type="PANTHER" id="PTHR21442:SF0">
    <property type="entry name" value="CILIA- AND FLAGELLA-ASSOCIATED PROTEIN 206"/>
    <property type="match status" value="1"/>
</dbReference>
<keyword evidence="4" id="KW-0963">Cytoplasm</keyword>
<dbReference type="GO" id="GO:0003356">
    <property type="term" value="P:regulation of cilium beat frequency"/>
    <property type="evidence" value="ECO:0007669"/>
    <property type="project" value="TreeGrafter"/>
</dbReference>
<reference evidence="10" key="1">
    <citation type="submission" date="2025-08" db="UniProtKB">
        <authorList>
            <consortium name="Ensembl"/>
        </authorList>
    </citation>
    <scope>IDENTIFICATION</scope>
</reference>
<dbReference type="GO" id="GO:1901317">
    <property type="term" value="P:regulation of flagellated sperm motility"/>
    <property type="evidence" value="ECO:0007669"/>
    <property type="project" value="TreeGrafter"/>
</dbReference>
<sequence length="668" mass="75360">MSSTQAEGVIRNIIREIAQTCSSRGQTLSETLIAFTVKAVVLDPRNRFNVDRTLTKQDVQKLIELCVDRLMDQTSPTLNTIKMQVYFDMNYTSRREFLEVQQRVLRSRLPSLSREITDSRAKTREDLKNLYGKIVSYVIQRCNLGSATDINTVRETTAALQSVFPQAQLATFMSLLKQDKEQQLSELALIVSGIRLFNKDSRKGGEGIQNLPAILNETLPAAAADIESELAGCESLAWQYTALLEKICERTECPVHPDLLKQALYNTRQHEAFLRLILADIIQSAKEVTRLQSDLKNRMMLLKDTVHTKITVPTSHVFPHFTALASLWAGLEGEMLLLSMLTNVASGLRAFLSAQSLLSPDQLELLLHGLQVQTDADRCSVTAEERVVESEMSSCEWCFPESSAHVEDVPLQYKGFCGFNLVKNNGLLLPGNPKIGVLKHKEKHYAFSSRSAAYEFASKADEFIAAAVETAKRQPELIQLLQLHQEFASVTPYSEVASAMQSGEKLLVKSISKSDASMQTETHPLETNIVKSYEWNEWELRRKAIKLVRSVHTHDLSPDIRSRFYFFFWNSAHFISVLFCGCFQINTNIVQKQECQEFMLLSGVKVFHKHSACTSLVLIKLARRPISDCLRKDSLRKHSEISGAARVLFLRRAHGNMTVLFTRANVPV</sequence>
<evidence type="ECO:0000256" key="2">
    <source>
        <dbReference type="ARBA" id="ARBA00010500"/>
    </source>
</evidence>
<evidence type="ECO:0000256" key="6">
    <source>
        <dbReference type="ARBA" id="ARBA00023069"/>
    </source>
</evidence>
<dbReference type="GO" id="GO:0005930">
    <property type="term" value="C:axoneme"/>
    <property type="evidence" value="ECO:0007669"/>
    <property type="project" value="UniProtKB-SubCell"/>
</dbReference>
<comment type="function">
    <text evidence="9">Essential for sperm motility and is involved in the regulation of the beating frequency of motile cilia on the epithelial cells of the respiratory tract. Required for the establishment of radial spokes in sperm flagella.</text>
</comment>
<evidence type="ECO:0000256" key="9">
    <source>
        <dbReference type="ARBA" id="ARBA00045321"/>
    </source>
</evidence>
<comment type="similarity">
    <text evidence="2">Belongs to the CFAP206 family.</text>
</comment>
<evidence type="ECO:0000256" key="4">
    <source>
        <dbReference type="ARBA" id="ARBA00022490"/>
    </source>
</evidence>
<evidence type="ECO:0000256" key="7">
    <source>
        <dbReference type="ARBA" id="ARBA00023212"/>
    </source>
</evidence>
<dbReference type="GO" id="GO:0007288">
    <property type="term" value="P:sperm axoneme assembly"/>
    <property type="evidence" value="ECO:0007669"/>
    <property type="project" value="TreeGrafter"/>
</dbReference>
<comment type="subcellular location">
    <subcellularLocation>
        <location evidence="1">Cytoplasm</location>
        <location evidence="1">Cytoskeleton</location>
        <location evidence="1">Cilium axoneme</location>
    </subcellularLocation>
</comment>
<evidence type="ECO:0000256" key="5">
    <source>
        <dbReference type="ARBA" id="ARBA00022794"/>
    </source>
</evidence>
<protein>
    <recommendedName>
        <fullName evidence="3">Cilia- and flagella-associated protein 206</fullName>
    </recommendedName>
</protein>
<evidence type="ECO:0000256" key="1">
    <source>
        <dbReference type="ARBA" id="ARBA00004430"/>
    </source>
</evidence>
<keyword evidence="6" id="KW-0969">Cilium</keyword>
<evidence type="ECO:0000256" key="3">
    <source>
        <dbReference type="ARBA" id="ARBA00021602"/>
    </source>
</evidence>
<reference evidence="10" key="2">
    <citation type="submission" date="2025-09" db="UniProtKB">
        <authorList>
            <consortium name="Ensembl"/>
        </authorList>
    </citation>
    <scope>IDENTIFICATION</scope>
</reference>
<evidence type="ECO:0000313" key="11">
    <source>
        <dbReference type="Proteomes" id="UP000472260"/>
    </source>
</evidence>
<keyword evidence="11" id="KW-1185">Reference proteome</keyword>
<dbReference type="Ensembl" id="ENSSANT00000105773.1">
    <property type="protein sequence ID" value="ENSSANP00000099623.1"/>
    <property type="gene ID" value="ENSSANG00000049012.1"/>
</dbReference>
<gene>
    <name evidence="10" type="primary">cfap206</name>
</gene>
<evidence type="ECO:0000256" key="8">
    <source>
        <dbReference type="ARBA" id="ARBA00023273"/>
    </source>
</evidence>
<keyword evidence="7" id="KW-0206">Cytoskeleton</keyword>
<accession>A0A671SSV3</accession>
<evidence type="ECO:0000313" key="10">
    <source>
        <dbReference type="Ensembl" id="ENSSANP00000099623.1"/>
    </source>
</evidence>
<organism evidence="10 11">
    <name type="scientific">Sinocyclocheilus anshuiensis</name>
    <dbReference type="NCBI Taxonomy" id="1608454"/>
    <lineage>
        <taxon>Eukaryota</taxon>
        <taxon>Metazoa</taxon>
        <taxon>Chordata</taxon>
        <taxon>Craniata</taxon>
        <taxon>Vertebrata</taxon>
        <taxon>Euteleostomi</taxon>
        <taxon>Actinopterygii</taxon>
        <taxon>Neopterygii</taxon>
        <taxon>Teleostei</taxon>
        <taxon>Ostariophysi</taxon>
        <taxon>Cypriniformes</taxon>
        <taxon>Cyprinidae</taxon>
        <taxon>Cyprininae</taxon>
        <taxon>Sinocyclocheilus</taxon>
    </lineage>
</organism>
<keyword evidence="8" id="KW-0966">Cell projection</keyword>
<keyword evidence="5" id="KW-0970">Cilium biogenesis/degradation</keyword>
<dbReference type="PANTHER" id="PTHR21442">
    <property type="entry name" value="CILIA- AND FLAGELLA-ASSOCIATED PROTEIN 206"/>
    <property type="match status" value="1"/>
</dbReference>